<evidence type="ECO:0000313" key="2">
    <source>
        <dbReference type="Proteomes" id="UP000009134"/>
    </source>
</evidence>
<proteinExistence type="predicted"/>
<name>Q2G3Z9_NOVAD</name>
<protein>
    <submittedName>
        <fullName evidence="1">Uncharacterized protein</fullName>
    </submittedName>
</protein>
<dbReference type="Proteomes" id="UP000009134">
    <property type="component" value="Chromosome"/>
</dbReference>
<keyword evidence="2" id="KW-1185">Reference proteome</keyword>
<reference evidence="2" key="1">
    <citation type="submission" date="2006-01" db="EMBL/GenBank/DDBJ databases">
        <title>Complete sequence of Novosphingobium aromaticivorans DSM 12444.</title>
        <authorList>
            <consortium name="US DOE Joint Genome Institute"/>
            <person name="Copeland A."/>
            <person name="Lucas S."/>
            <person name="Lapidus A."/>
            <person name="Barry K."/>
            <person name="Detter J.C."/>
            <person name="Glavina T."/>
            <person name="Hammon N."/>
            <person name="Israni S."/>
            <person name="Pitluck S."/>
            <person name="Chain P."/>
            <person name="Malfatti S."/>
            <person name="Shin M."/>
            <person name="Vergez L."/>
            <person name="Schmutz J."/>
            <person name="Larimer F."/>
            <person name="Land M."/>
            <person name="Kyrpides N."/>
            <person name="Ivanova N."/>
            <person name="Fredrickson J."/>
            <person name="Balkwill D."/>
            <person name="Romine M.F."/>
            <person name="Richardson P."/>
        </authorList>
    </citation>
    <scope>NUCLEOTIDE SEQUENCE [LARGE SCALE GENOMIC DNA]</scope>
    <source>
        <strain evidence="2">ATCC 700278 / DSM 12444 / CCUG 56034 / CIP 105152 / NBRC 16084 / F199</strain>
    </source>
</reference>
<organism evidence="1 2">
    <name type="scientific">Novosphingobium aromaticivorans (strain ATCC 700278 / DSM 12444 / CCUG 56034 / CIP 105152 / NBRC 16084 / F199)</name>
    <dbReference type="NCBI Taxonomy" id="279238"/>
    <lineage>
        <taxon>Bacteria</taxon>
        <taxon>Pseudomonadati</taxon>
        <taxon>Pseudomonadota</taxon>
        <taxon>Alphaproteobacteria</taxon>
        <taxon>Sphingomonadales</taxon>
        <taxon>Sphingomonadaceae</taxon>
        <taxon>Novosphingobium</taxon>
    </lineage>
</organism>
<evidence type="ECO:0000313" key="1">
    <source>
        <dbReference type="EMBL" id="ABD27424.1"/>
    </source>
</evidence>
<gene>
    <name evidence="1" type="ordered locus">Saro_2989</name>
</gene>
<sequence>MTYVKAYTRQHDEFIADATAAIQPLVDAAAGSASAAAASVGAVKQLVEITLQNDTVLEEGAWYAEFFLPVATTFTSWNAWVFLGSGTVDARLIVNDVDVYGPRTVGTTVDTTAPSIAIAANARVAIQINNITGTPKGLAVQLLGLPT</sequence>
<accession>Q2G3Z9</accession>
<dbReference type="EMBL" id="CP000248">
    <property type="protein sequence ID" value="ABD27424.1"/>
    <property type="molecule type" value="Genomic_DNA"/>
</dbReference>
<dbReference type="HOGENOM" id="CLU_1766123_0_0_5"/>
<dbReference type="KEGG" id="nar:Saro_2989"/>
<dbReference type="STRING" id="279238.Saro_2989"/>
<dbReference type="RefSeq" id="WP_011446628.1">
    <property type="nucleotide sequence ID" value="NC_007794.1"/>
</dbReference>
<dbReference type="AlphaFoldDB" id="Q2G3Z9"/>